<accession>A0A152A195</accession>
<feature type="transmembrane region" description="Helical" evidence="6">
    <location>
        <begin position="365"/>
        <end position="384"/>
    </location>
</feature>
<feature type="transmembrane region" description="Helical" evidence="6">
    <location>
        <begin position="390"/>
        <end position="410"/>
    </location>
</feature>
<proteinExistence type="predicted"/>
<evidence type="ECO:0000256" key="5">
    <source>
        <dbReference type="SAM" id="MobiDB-lite"/>
    </source>
</evidence>
<dbReference type="InterPro" id="IPR037185">
    <property type="entry name" value="EmrE-like"/>
</dbReference>
<dbReference type="EMBL" id="LODT01000019">
    <property type="protein sequence ID" value="KYQ99968.1"/>
    <property type="molecule type" value="Genomic_DNA"/>
</dbReference>
<dbReference type="InterPro" id="IPR000620">
    <property type="entry name" value="EamA_dom"/>
</dbReference>
<comment type="caution">
    <text evidence="8">The sequence shown here is derived from an EMBL/GenBank/DDBJ whole genome shotgun (WGS) entry which is preliminary data.</text>
</comment>
<feature type="transmembrane region" description="Helical" evidence="6">
    <location>
        <begin position="335"/>
        <end position="353"/>
    </location>
</feature>
<dbReference type="SUPFAM" id="SSF103481">
    <property type="entry name" value="Multidrug resistance efflux transporter EmrE"/>
    <property type="match status" value="2"/>
</dbReference>
<dbReference type="PANTHER" id="PTHR23051:SF0">
    <property type="entry name" value="SOLUTE CARRIER FAMILY 35 MEMBER F5"/>
    <property type="match status" value="1"/>
</dbReference>
<feature type="transmembrane region" description="Helical" evidence="6">
    <location>
        <begin position="236"/>
        <end position="254"/>
    </location>
</feature>
<reference evidence="8 9" key="1">
    <citation type="submission" date="2015-12" db="EMBL/GenBank/DDBJ databases">
        <title>Dictyostelia acquired genes for synthesis and detection of signals that induce cell-type specialization by lateral gene transfer from prokaryotes.</title>
        <authorList>
            <person name="Gloeckner G."/>
            <person name="Schaap P."/>
        </authorList>
    </citation>
    <scope>NUCLEOTIDE SEQUENCE [LARGE SCALE GENOMIC DNA]</scope>
    <source>
        <strain evidence="8 9">TK</strain>
    </source>
</reference>
<evidence type="ECO:0000256" key="2">
    <source>
        <dbReference type="ARBA" id="ARBA00022692"/>
    </source>
</evidence>
<dbReference type="PANTHER" id="PTHR23051">
    <property type="entry name" value="SOLUTE CARRIER FAMILY 35, MEMBER F5"/>
    <property type="match status" value="1"/>
</dbReference>
<evidence type="ECO:0000256" key="3">
    <source>
        <dbReference type="ARBA" id="ARBA00022989"/>
    </source>
</evidence>
<feature type="transmembrane region" description="Helical" evidence="6">
    <location>
        <begin position="84"/>
        <end position="106"/>
    </location>
</feature>
<feature type="domain" description="EamA" evidence="7">
    <location>
        <begin position="267"/>
        <end position="408"/>
    </location>
</feature>
<name>A0A152A195_TIELA</name>
<feature type="compositionally biased region" description="Basic and acidic residues" evidence="5">
    <location>
        <begin position="1"/>
        <end position="13"/>
    </location>
</feature>
<dbReference type="AlphaFoldDB" id="A0A152A195"/>
<feature type="transmembrane region" description="Helical" evidence="6">
    <location>
        <begin position="298"/>
        <end position="323"/>
    </location>
</feature>
<keyword evidence="4 6" id="KW-0472">Membrane</keyword>
<evidence type="ECO:0000256" key="1">
    <source>
        <dbReference type="ARBA" id="ARBA00004141"/>
    </source>
</evidence>
<feature type="transmembrane region" description="Helical" evidence="6">
    <location>
        <begin position="181"/>
        <end position="199"/>
    </location>
</feature>
<feature type="transmembrane region" description="Helical" evidence="6">
    <location>
        <begin position="266"/>
        <end position="286"/>
    </location>
</feature>
<comment type="subcellular location">
    <subcellularLocation>
        <location evidence="1">Membrane</location>
        <topology evidence="1">Multi-pass membrane protein</topology>
    </subcellularLocation>
</comment>
<keyword evidence="9" id="KW-1185">Reference proteome</keyword>
<keyword evidence="2 6" id="KW-0812">Transmembrane</keyword>
<protein>
    <recommendedName>
        <fullName evidence="7">EamA domain-containing protein</fullName>
    </recommendedName>
</protein>
<dbReference type="OMA" id="MYGVYTI"/>
<evidence type="ECO:0000313" key="9">
    <source>
        <dbReference type="Proteomes" id="UP000076078"/>
    </source>
</evidence>
<sequence length="438" mass="49823">MKNDDDSLNQKDEKEEEDLLSKGIILDDDDDDGDDDEEDSNKHININSFEDSLPILSESENSTIGNINTVDLVDDKSKSVRKHIIGFICILVVVFLWVFSGIITQVIFTEEDFNKPFFLTYFSTSIFSLYLFGFTFKWKEWTSIPFDSYSKRRSKMLLSSSSIDGSIDSSQPKYKFTIKQILRISLSLAFIWFLANYTYNLSLARTSVATNTILSTLSGIFALFLSVFFKVDKFTFEKLIATLFTLVGVILVSYSDIKDNNGQDSILGDIEAVVGAFLYGLYGVFLKKLIVSEDNLPMPMMFGFLGLFNFLFLWPIFLILNLLKFEYFELPSLRVFLYLLFNGIFGSFISDLLDSYSVVMTSPVINSVGLSLSIPFAMISDFVLNKEGFSLMYIAGSIMVIFGFILSNLAHQTFEAKLKHIESKLYQKFVNIKNTICK</sequence>
<evidence type="ECO:0000259" key="7">
    <source>
        <dbReference type="Pfam" id="PF00892"/>
    </source>
</evidence>
<evidence type="ECO:0000256" key="4">
    <source>
        <dbReference type="ARBA" id="ARBA00023136"/>
    </source>
</evidence>
<dbReference type="InParanoid" id="A0A152A195"/>
<dbReference type="Proteomes" id="UP000076078">
    <property type="component" value="Unassembled WGS sequence"/>
</dbReference>
<dbReference type="Pfam" id="PF00892">
    <property type="entry name" value="EamA"/>
    <property type="match status" value="1"/>
</dbReference>
<gene>
    <name evidence="8" type="ORF">DLAC_03557</name>
</gene>
<evidence type="ECO:0000256" key="6">
    <source>
        <dbReference type="SAM" id="Phobius"/>
    </source>
</evidence>
<keyword evidence="3 6" id="KW-1133">Transmembrane helix</keyword>
<dbReference type="OrthoDB" id="1436450at2759"/>
<feature type="transmembrane region" description="Helical" evidence="6">
    <location>
        <begin position="211"/>
        <end position="229"/>
    </location>
</feature>
<feature type="region of interest" description="Disordered" evidence="5">
    <location>
        <begin position="1"/>
        <end position="42"/>
    </location>
</feature>
<feature type="transmembrane region" description="Helical" evidence="6">
    <location>
        <begin position="118"/>
        <end position="136"/>
    </location>
</feature>
<dbReference type="FunCoup" id="A0A152A195">
    <property type="interactions" value="576"/>
</dbReference>
<evidence type="ECO:0000313" key="8">
    <source>
        <dbReference type="EMBL" id="KYQ99968.1"/>
    </source>
</evidence>
<organism evidence="8 9">
    <name type="scientific">Tieghemostelium lacteum</name>
    <name type="common">Slime mold</name>
    <name type="synonym">Dictyostelium lacteum</name>
    <dbReference type="NCBI Taxonomy" id="361077"/>
    <lineage>
        <taxon>Eukaryota</taxon>
        <taxon>Amoebozoa</taxon>
        <taxon>Evosea</taxon>
        <taxon>Eumycetozoa</taxon>
        <taxon>Dictyostelia</taxon>
        <taxon>Dictyosteliales</taxon>
        <taxon>Raperosteliaceae</taxon>
        <taxon>Tieghemostelium</taxon>
    </lineage>
</organism>
<dbReference type="GO" id="GO:0016020">
    <property type="term" value="C:membrane"/>
    <property type="evidence" value="ECO:0007669"/>
    <property type="project" value="UniProtKB-SubCell"/>
</dbReference>
<feature type="compositionally biased region" description="Acidic residues" evidence="5">
    <location>
        <begin position="26"/>
        <end position="39"/>
    </location>
</feature>